<sequence>MHYSKEEGNRYVLGYNILRVDADFRHKHLVSPSSCNFKHVWLRTINIDSVFYILKLGLKGVSDIDCVDLENEHVISVNVPQNFFSEWANVHPVNWDGKLALAGIEKGRLGVWVLENYRKRKWVKNKVVIPLTFMKDYPIMLSQNMVPYAAKDNRVCWFHVDGESRDGFSFDIESKKVEFKTCSIILGIHLG</sequence>
<reference evidence="3" key="1">
    <citation type="submission" date="2024-07" db="EMBL/GenBank/DDBJ databases">
        <title>Two chromosome-level genome assemblies of Korean endemic species Abeliophyllum distichum and Forsythia ovata (Oleaceae).</title>
        <authorList>
            <person name="Jang H."/>
        </authorList>
    </citation>
    <scope>NUCLEOTIDE SEQUENCE [LARGE SCALE GENOMIC DNA]</scope>
</reference>
<dbReference type="AlphaFoldDB" id="A0ABD1QBQ6"/>
<dbReference type="Pfam" id="PF08268">
    <property type="entry name" value="FBA_3"/>
    <property type="match status" value="1"/>
</dbReference>
<name>A0ABD1QBQ6_9LAMI</name>
<feature type="domain" description="F-box associated beta-propeller type 3" evidence="1">
    <location>
        <begin position="44"/>
        <end position="133"/>
    </location>
</feature>
<proteinExistence type="predicted"/>
<evidence type="ECO:0000313" key="3">
    <source>
        <dbReference type="Proteomes" id="UP001604336"/>
    </source>
</evidence>
<dbReference type="Proteomes" id="UP001604336">
    <property type="component" value="Unassembled WGS sequence"/>
</dbReference>
<organism evidence="2 3">
    <name type="scientific">Abeliophyllum distichum</name>
    <dbReference type="NCBI Taxonomy" id="126358"/>
    <lineage>
        <taxon>Eukaryota</taxon>
        <taxon>Viridiplantae</taxon>
        <taxon>Streptophyta</taxon>
        <taxon>Embryophyta</taxon>
        <taxon>Tracheophyta</taxon>
        <taxon>Spermatophyta</taxon>
        <taxon>Magnoliopsida</taxon>
        <taxon>eudicotyledons</taxon>
        <taxon>Gunneridae</taxon>
        <taxon>Pentapetalae</taxon>
        <taxon>asterids</taxon>
        <taxon>lamiids</taxon>
        <taxon>Lamiales</taxon>
        <taxon>Oleaceae</taxon>
        <taxon>Forsythieae</taxon>
        <taxon>Abeliophyllum</taxon>
    </lineage>
</organism>
<evidence type="ECO:0000313" key="2">
    <source>
        <dbReference type="EMBL" id="KAL2472494.1"/>
    </source>
</evidence>
<dbReference type="InterPro" id="IPR013187">
    <property type="entry name" value="F-box-assoc_dom_typ3"/>
</dbReference>
<protein>
    <submittedName>
        <fullName evidence="2">FBA 3 domain-containing protein</fullName>
    </submittedName>
</protein>
<comment type="caution">
    <text evidence="2">The sequence shown here is derived from an EMBL/GenBank/DDBJ whole genome shotgun (WGS) entry which is preliminary data.</text>
</comment>
<dbReference type="EMBL" id="JBFOLK010000012">
    <property type="protein sequence ID" value="KAL2472494.1"/>
    <property type="molecule type" value="Genomic_DNA"/>
</dbReference>
<gene>
    <name evidence="2" type="ORF">Adt_40630</name>
</gene>
<accession>A0ABD1QBQ6</accession>
<evidence type="ECO:0000259" key="1">
    <source>
        <dbReference type="Pfam" id="PF08268"/>
    </source>
</evidence>
<keyword evidence="3" id="KW-1185">Reference proteome</keyword>